<proteinExistence type="predicted"/>
<keyword evidence="1" id="KW-1133">Transmembrane helix</keyword>
<gene>
    <name evidence="2" type="ordered locus">PMM1820</name>
</gene>
<dbReference type="Proteomes" id="UP000001026">
    <property type="component" value="Chromosome"/>
</dbReference>
<organism evidence="2 3">
    <name type="scientific">Prochlorococcus marinus subsp. pastoris (strain CCMP1986 / NIES-2087 / MED4)</name>
    <dbReference type="NCBI Taxonomy" id="59919"/>
    <lineage>
        <taxon>Bacteria</taxon>
        <taxon>Bacillati</taxon>
        <taxon>Cyanobacteriota</taxon>
        <taxon>Cyanophyceae</taxon>
        <taxon>Synechococcales</taxon>
        <taxon>Prochlorococcaceae</taxon>
        <taxon>Prochlorococcus</taxon>
    </lineage>
</organism>
<keyword evidence="1" id="KW-0472">Membrane</keyword>
<dbReference type="EMBL" id="BX548174">
    <property type="protein sequence ID" value="CAP16324.1"/>
    <property type="molecule type" value="Genomic_DNA"/>
</dbReference>
<feature type="transmembrane region" description="Helical" evidence="1">
    <location>
        <begin position="6"/>
        <end position="25"/>
    </location>
</feature>
<dbReference type="KEGG" id="pmm:PMM1820"/>
<reference evidence="2 3" key="1">
    <citation type="journal article" date="2003" name="Nature">
        <title>Genome divergence in two Prochlorococcus ecotypes reflects oceanic niche differentiation.</title>
        <authorList>
            <person name="Rocap G."/>
            <person name="Larimer F.W."/>
            <person name="Lamerdin J.E."/>
            <person name="Malfatti S."/>
            <person name="Chain P."/>
            <person name="Ahlgren N.A."/>
            <person name="Arellano A."/>
            <person name="Coleman M."/>
            <person name="Hauser L."/>
            <person name="Hess W.R."/>
            <person name="Johnson Z.I."/>
            <person name="Land M.L."/>
            <person name="Lindell D."/>
            <person name="Post A.F."/>
            <person name="Regala W."/>
            <person name="Shah M."/>
            <person name="Shaw S.L."/>
            <person name="Steglich C."/>
            <person name="Sullivan M.B."/>
            <person name="Ting C.S."/>
            <person name="Tolonen A."/>
            <person name="Webb E.A."/>
            <person name="Zinser E.R."/>
            <person name="Chisholm S.W."/>
        </authorList>
    </citation>
    <scope>NUCLEOTIDE SEQUENCE [LARGE SCALE GENOMIC DNA]</scope>
    <source>
        <strain evidence="3">CCMP1986 / NIES-2087 / MED4</strain>
    </source>
</reference>
<dbReference type="HOGENOM" id="CLU_201894_0_0_3"/>
<keyword evidence="1" id="KW-0812">Transmembrane</keyword>
<sequence>MNLEAGFQFIIFLFLFGSTNYLMMLNRYEKDLKKRQIIQKNRITELYPKGTFISV</sequence>
<evidence type="ECO:0000313" key="3">
    <source>
        <dbReference type="Proteomes" id="UP000001026"/>
    </source>
</evidence>
<accession>A8WI33</accession>
<protein>
    <submittedName>
        <fullName evidence="2">Uncharacterized protein</fullName>
    </submittedName>
</protein>
<evidence type="ECO:0000313" key="2">
    <source>
        <dbReference type="EMBL" id="CAP16324.1"/>
    </source>
</evidence>
<name>A8WI33_PROMP</name>
<dbReference type="AlphaFoldDB" id="A8WI33"/>
<evidence type="ECO:0000256" key="1">
    <source>
        <dbReference type="SAM" id="Phobius"/>
    </source>
</evidence>